<name>A0A6J8CKB1_MYTCO</name>
<accession>A0A6J8CKB1</accession>
<keyword evidence="4" id="KW-1185">Reference proteome</keyword>
<dbReference type="EMBL" id="CACVKT020005662">
    <property type="protein sequence ID" value="CAC5396888.1"/>
    <property type="molecule type" value="Genomic_DNA"/>
</dbReference>
<organism evidence="3 4">
    <name type="scientific">Mytilus coruscus</name>
    <name type="common">Sea mussel</name>
    <dbReference type="NCBI Taxonomy" id="42192"/>
    <lineage>
        <taxon>Eukaryota</taxon>
        <taxon>Metazoa</taxon>
        <taxon>Spiralia</taxon>
        <taxon>Lophotrochozoa</taxon>
        <taxon>Mollusca</taxon>
        <taxon>Bivalvia</taxon>
        <taxon>Autobranchia</taxon>
        <taxon>Pteriomorphia</taxon>
        <taxon>Mytilida</taxon>
        <taxon>Mytiloidea</taxon>
        <taxon>Mytilidae</taxon>
        <taxon>Mytilinae</taxon>
        <taxon>Mytilus</taxon>
    </lineage>
</organism>
<feature type="compositionally biased region" description="Low complexity" evidence="2">
    <location>
        <begin position="152"/>
        <end position="163"/>
    </location>
</feature>
<evidence type="ECO:0000256" key="1">
    <source>
        <dbReference type="SAM" id="Coils"/>
    </source>
</evidence>
<dbReference type="AlphaFoldDB" id="A0A6J8CKB1"/>
<feature type="coiled-coil region" evidence="1">
    <location>
        <begin position="39"/>
        <end position="73"/>
    </location>
</feature>
<proteinExistence type="predicted"/>
<reference evidence="3 4" key="1">
    <citation type="submission" date="2020-06" db="EMBL/GenBank/DDBJ databases">
        <authorList>
            <person name="Li R."/>
            <person name="Bekaert M."/>
        </authorList>
    </citation>
    <scope>NUCLEOTIDE SEQUENCE [LARGE SCALE GENOMIC DNA]</scope>
    <source>
        <strain evidence="4">wild</strain>
    </source>
</reference>
<sequence length="175" mass="20909">MRELPFSGIRSTSFQNCLEVSFILRSELKCVKSQLHECKVTHRKDITKLQNQLTEFERENTSLKKQIEDSAIQDSKTIQQYSYKISQLEFKLSDSENVVNITTGLNTQTQSWIIEQEEKHKTEKERLIWRSDELYKTIQILSDENNRLKSIQQQTNNQSANSNKHFRENRHYRRR</sequence>
<gene>
    <name evidence="3" type="ORF">MCOR_31392</name>
</gene>
<dbReference type="Proteomes" id="UP000507470">
    <property type="component" value="Unassembled WGS sequence"/>
</dbReference>
<dbReference type="OrthoDB" id="6175961at2759"/>
<feature type="region of interest" description="Disordered" evidence="2">
    <location>
        <begin position="152"/>
        <end position="175"/>
    </location>
</feature>
<evidence type="ECO:0000313" key="3">
    <source>
        <dbReference type="EMBL" id="CAC5396888.1"/>
    </source>
</evidence>
<evidence type="ECO:0000313" key="4">
    <source>
        <dbReference type="Proteomes" id="UP000507470"/>
    </source>
</evidence>
<keyword evidence="1" id="KW-0175">Coiled coil</keyword>
<evidence type="ECO:0000256" key="2">
    <source>
        <dbReference type="SAM" id="MobiDB-lite"/>
    </source>
</evidence>
<protein>
    <submittedName>
        <fullName evidence="3">Uncharacterized protein</fullName>
    </submittedName>
</protein>